<feature type="binding site" evidence="11">
    <location>
        <position position="196"/>
    </location>
    <ligand>
        <name>Zn(2+)</name>
        <dbReference type="ChEBI" id="CHEBI:29105"/>
    </ligand>
</feature>
<dbReference type="UniPathway" id="UPA00391"/>
<evidence type="ECO:0000256" key="10">
    <source>
        <dbReference type="ARBA" id="ARBA00047890"/>
    </source>
</evidence>
<dbReference type="GO" id="GO:0008616">
    <property type="term" value="P:tRNA queuosine(34) biosynthetic process"/>
    <property type="evidence" value="ECO:0007669"/>
    <property type="project" value="UniProtKB-UniRule"/>
</dbReference>
<feature type="binding site" evidence="11">
    <location>
        <begin position="12"/>
        <end position="22"/>
    </location>
    <ligand>
        <name>ATP</name>
        <dbReference type="ChEBI" id="CHEBI:30616"/>
    </ligand>
</feature>
<dbReference type="CDD" id="cd01995">
    <property type="entry name" value="QueC-like"/>
    <property type="match status" value="1"/>
</dbReference>
<sequence>MQSKTKRAVVLLSGGLDSGTVLTIAKSRGYECHALTFRYGQRHSVELEAAGRVASFHNVTRHRFVDIDIAQLGGSALTDMKIDVPLDRIDIAGGAVPITYVPVRNLVFLSFAAAWAEVLGTGDIFIGVNSTDYSGYPDCRPEFIDSFEKTANLAAAAAVEGRLKFSIHTPIINMTKAQIIAEGVRLGFDYSLTHSCYNPSPEGWACGRCDSCKLRLKGFAEAGLKDPVKYAGQ</sequence>
<dbReference type="EMBL" id="CP019646">
    <property type="protein sequence ID" value="AQQ70902.1"/>
    <property type="molecule type" value="Genomic_DNA"/>
</dbReference>
<proteinExistence type="inferred from homology"/>
<dbReference type="SUPFAM" id="SSF52402">
    <property type="entry name" value="Adenine nucleotide alpha hydrolases-like"/>
    <property type="match status" value="1"/>
</dbReference>
<dbReference type="HAMAP" id="MF_01633">
    <property type="entry name" value="QueC"/>
    <property type="match status" value="1"/>
</dbReference>
<evidence type="ECO:0000256" key="2">
    <source>
        <dbReference type="ARBA" id="ARBA00022598"/>
    </source>
</evidence>
<comment type="pathway">
    <text evidence="1 11">Purine metabolism; 7-cyano-7-deazaguanine biosynthesis.</text>
</comment>
<dbReference type="KEGG" id="pbas:SMSP2_01264"/>
<evidence type="ECO:0000313" key="13">
    <source>
        <dbReference type="Proteomes" id="UP000188181"/>
    </source>
</evidence>
<evidence type="ECO:0000256" key="4">
    <source>
        <dbReference type="ARBA" id="ARBA00022741"/>
    </source>
</evidence>
<keyword evidence="2 11" id="KW-0436">Ligase</keyword>
<comment type="catalytic activity">
    <reaction evidence="10 11">
        <text>7-carboxy-7-carbaguanine + NH4(+) + 2 ATP = 7-cyano-7-carbaguanine + 2 AMP + 2 diphosphate + 2 H(+)</text>
        <dbReference type="Rhea" id="RHEA:27982"/>
        <dbReference type="ChEBI" id="CHEBI:15378"/>
        <dbReference type="ChEBI" id="CHEBI:28938"/>
        <dbReference type="ChEBI" id="CHEBI:30616"/>
        <dbReference type="ChEBI" id="CHEBI:33019"/>
        <dbReference type="ChEBI" id="CHEBI:45075"/>
        <dbReference type="ChEBI" id="CHEBI:61036"/>
        <dbReference type="ChEBI" id="CHEBI:456215"/>
        <dbReference type="EC" id="6.3.4.20"/>
    </reaction>
</comment>
<feature type="binding site" evidence="11">
    <location>
        <position position="209"/>
    </location>
    <ligand>
        <name>Zn(2+)</name>
        <dbReference type="ChEBI" id="CHEBI:29105"/>
    </ligand>
</feature>
<organism evidence="12 13">
    <name type="scientific">Limihaloglobus sulfuriphilus</name>
    <dbReference type="NCBI Taxonomy" id="1851148"/>
    <lineage>
        <taxon>Bacteria</taxon>
        <taxon>Pseudomonadati</taxon>
        <taxon>Planctomycetota</taxon>
        <taxon>Phycisphaerae</taxon>
        <taxon>Sedimentisphaerales</taxon>
        <taxon>Sedimentisphaeraceae</taxon>
        <taxon>Limihaloglobus</taxon>
    </lineage>
</organism>
<evidence type="ECO:0000256" key="3">
    <source>
        <dbReference type="ARBA" id="ARBA00022723"/>
    </source>
</evidence>
<dbReference type="GO" id="GO:0016879">
    <property type="term" value="F:ligase activity, forming carbon-nitrogen bonds"/>
    <property type="evidence" value="ECO:0007669"/>
    <property type="project" value="UniProtKB-UniRule"/>
</dbReference>
<feature type="binding site" evidence="11">
    <location>
        <position position="212"/>
    </location>
    <ligand>
        <name>Zn(2+)</name>
        <dbReference type="ChEBI" id="CHEBI:29105"/>
    </ligand>
</feature>
<dbReference type="Pfam" id="PF06508">
    <property type="entry name" value="QueC"/>
    <property type="match status" value="1"/>
</dbReference>
<feature type="binding site" evidence="11">
    <location>
        <position position="206"/>
    </location>
    <ligand>
        <name>Zn(2+)</name>
        <dbReference type="ChEBI" id="CHEBI:29105"/>
    </ligand>
</feature>
<keyword evidence="6 11" id="KW-0862">Zinc</keyword>
<dbReference type="RefSeq" id="WP_146683134.1">
    <property type="nucleotide sequence ID" value="NZ_CP019646.1"/>
</dbReference>
<evidence type="ECO:0000256" key="8">
    <source>
        <dbReference type="ARBA" id="ARBA00037993"/>
    </source>
</evidence>
<dbReference type="Gene3D" id="3.40.50.620">
    <property type="entry name" value="HUPs"/>
    <property type="match status" value="1"/>
</dbReference>
<dbReference type="GO" id="GO:0008270">
    <property type="term" value="F:zinc ion binding"/>
    <property type="evidence" value="ECO:0007669"/>
    <property type="project" value="UniProtKB-UniRule"/>
</dbReference>
<keyword evidence="5 11" id="KW-0671">Queuosine biosynthesis</keyword>
<accession>A0A1Q2MF80</accession>
<evidence type="ECO:0000256" key="1">
    <source>
        <dbReference type="ARBA" id="ARBA00005061"/>
    </source>
</evidence>
<keyword evidence="4 11" id="KW-0547">Nucleotide-binding</keyword>
<dbReference type="PANTHER" id="PTHR42914">
    <property type="entry name" value="7-CYANO-7-DEAZAGUANINE SYNTHASE"/>
    <property type="match status" value="1"/>
</dbReference>
<reference evidence="13" key="1">
    <citation type="submission" date="2017-02" db="EMBL/GenBank/DDBJ databases">
        <title>Comparative genomics and description of representatives of a novel lineage of planctomycetes thriving in anoxic sediments.</title>
        <authorList>
            <person name="Spring S."/>
            <person name="Bunk B."/>
            <person name="Sproer C."/>
        </authorList>
    </citation>
    <scope>NUCLEOTIDE SEQUENCE [LARGE SCALE GENOMIC DNA]</scope>
    <source>
        <strain evidence="13">SM-Chi-D1</strain>
    </source>
</reference>
<keyword evidence="13" id="KW-1185">Reference proteome</keyword>
<dbReference type="PANTHER" id="PTHR42914:SF1">
    <property type="entry name" value="7-CYANO-7-DEAZAGUANINE SYNTHASE"/>
    <property type="match status" value="1"/>
</dbReference>
<protein>
    <recommendedName>
        <fullName evidence="9 11">7-cyano-7-deazaguanine synthase</fullName>
        <ecNumber evidence="9 11">6.3.4.20</ecNumber>
    </recommendedName>
    <alternativeName>
        <fullName evidence="11">7-cyano-7-carbaguanine synthase</fullName>
    </alternativeName>
    <alternativeName>
        <fullName evidence="11">PreQ(0) synthase</fullName>
    </alternativeName>
    <alternativeName>
        <fullName evidence="11">Queuosine biosynthesis protein QueC</fullName>
    </alternativeName>
</protein>
<gene>
    <name evidence="11 12" type="primary">queC</name>
    <name evidence="12" type="ORF">SMSP2_01264</name>
</gene>
<dbReference type="EC" id="6.3.4.20" evidence="9 11"/>
<dbReference type="OrthoDB" id="9789567at2"/>
<dbReference type="NCBIfam" id="TIGR00364">
    <property type="entry name" value="7-cyano-7-deazaguanine synthase QueC"/>
    <property type="match status" value="1"/>
</dbReference>
<evidence type="ECO:0000256" key="9">
    <source>
        <dbReference type="ARBA" id="ARBA00039149"/>
    </source>
</evidence>
<evidence type="ECO:0000256" key="11">
    <source>
        <dbReference type="HAMAP-Rule" id="MF_01633"/>
    </source>
</evidence>
<evidence type="ECO:0000313" key="12">
    <source>
        <dbReference type="EMBL" id="AQQ70902.1"/>
    </source>
</evidence>
<comment type="cofactor">
    <cofactor evidence="11">
        <name>Zn(2+)</name>
        <dbReference type="ChEBI" id="CHEBI:29105"/>
    </cofactor>
    <text evidence="11">Binds 1 zinc ion per subunit.</text>
</comment>
<dbReference type="InterPro" id="IPR014729">
    <property type="entry name" value="Rossmann-like_a/b/a_fold"/>
</dbReference>
<dbReference type="AlphaFoldDB" id="A0A1Q2MF80"/>
<evidence type="ECO:0000256" key="5">
    <source>
        <dbReference type="ARBA" id="ARBA00022785"/>
    </source>
</evidence>
<dbReference type="PIRSF" id="PIRSF006293">
    <property type="entry name" value="ExsB"/>
    <property type="match status" value="1"/>
</dbReference>
<dbReference type="Proteomes" id="UP000188181">
    <property type="component" value="Chromosome"/>
</dbReference>
<keyword evidence="7 11" id="KW-0067">ATP-binding</keyword>
<evidence type="ECO:0000256" key="7">
    <source>
        <dbReference type="ARBA" id="ARBA00022840"/>
    </source>
</evidence>
<comment type="function">
    <text evidence="11">Catalyzes the ATP-dependent conversion of 7-carboxy-7-deazaguanine (CDG) to 7-cyano-7-deazaguanine (preQ(0)).</text>
</comment>
<name>A0A1Q2MF80_9BACT</name>
<dbReference type="STRING" id="1851148.SMSP2_01264"/>
<dbReference type="GO" id="GO:0005524">
    <property type="term" value="F:ATP binding"/>
    <property type="evidence" value="ECO:0007669"/>
    <property type="project" value="UniProtKB-UniRule"/>
</dbReference>
<dbReference type="InterPro" id="IPR018317">
    <property type="entry name" value="QueC"/>
</dbReference>
<keyword evidence="3 11" id="KW-0479">Metal-binding</keyword>
<evidence type="ECO:0000256" key="6">
    <source>
        <dbReference type="ARBA" id="ARBA00022833"/>
    </source>
</evidence>
<comment type="similarity">
    <text evidence="8 11">Belongs to the QueC family.</text>
</comment>